<dbReference type="GO" id="GO:0005886">
    <property type="term" value="C:plasma membrane"/>
    <property type="evidence" value="ECO:0007669"/>
    <property type="project" value="TreeGrafter"/>
</dbReference>
<dbReference type="Pfam" id="PF00005">
    <property type="entry name" value="ABC_tran"/>
    <property type="match status" value="1"/>
</dbReference>
<feature type="non-terminal residue" evidence="5">
    <location>
        <position position="142"/>
    </location>
</feature>
<keyword evidence="1" id="KW-0813">Transport</keyword>
<proteinExistence type="predicted"/>
<organism evidence="5">
    <name type="scientific">mine drainage metagenome</name>
    <dbReference type="NCBI Taxonomy" id="410659"/>
    <lineage>
        <taxon>unclassified sequences</taxon>
        <taxon>metagenomes</taxon>
        <taxon>ecological metagenomes</taxon>
    </lineage>
</organism>
<dbReference type="SUPFAM" id="SSF52540">
    <property type="entry name" value="P-loop containing nucleoside triphosphate hydrolases"/>
    <property type="match status" value="1"/>
</dbReference>
<evidence type="ECO:0000313" key="5">
    <source>
        <dbReference type="EMBL" id="EQD72120.1"/>
    </source>
</evidence>
<dbReference type="EMBL" id="AUZY01002513">
    <property type="protein sequence ID" value="EQD72120.1"/>
    <property type="molecule type" value="Genomic_DNA"/>
</dbReference>
<sequence length="142" mass="14242">MLVTSGAPSTAPSTAPLLALEGVSVRFGGLQALRDVSFAVSPGEIVGLIGPNGAGKTTAFNVACGFVRPTSGRVILPAAGVTNPRATQLARAGVARTLQGVGLFPHATVLENVMAGGQIRPGGGFVAGFLGLPRAIRAERQL</sequence>
<dbReference type="InterPro" id="IPR003439">
    <property type="entry name" value="ABC_transporter-like_ATP-bd"/>
</dbReference>
<evidence type="ECO:0000256" key="3">
    <source>
        <dbReference type="ARBA" id="ARBA00022840"/>
    </source>
</evidence>
<reference evidence="5" key="1">
    <citation type="submission" date="2013-08" db="EMBL/GenBank/DDBJ databases">
        <authorList>
            <person name="Mendez C."/>
            <person name="Richter M."/>
            <person name="Ferrer M."/>
            <person name="Sanchez J."/>
        </authorList>
    </citation>
    <scope>NUCLEOTIDE SEQUENCE</scope>
</reference>
<feature type="domain" description="ABC transporter" evidence="4">
    <location>
        <begin position="33"/>
        <end position="118"/>
    </location>
</feature>
<dbReference type="PANTHER" id="PTHR45772:SF1">
    <property type="entry name" value="ABC TRANSPORTER ATP-BINDING PROTEIN"/>
    <property type="match status" value="1"/>
</dbReference>
<evidence type="ECO:0000256" key="1">
    <source>
        <dbReference type="ARBA" id="ARBA00022448"/>
    </source>
</evidence>
<evidence type="ECO:0000259" key="4">
    <source>
        <dbReference type="Pfam" id="PF00005"/>
    </source>
</evidence>
<dbReference type="Gene3D" id="3.40.50.300">
    <property type="entry name" value="P-loop containing nucleotide triphosphate hydrolases"/>
    <property type="match status" value="1"/>
</dbReference>
<dbReference type="GO" id="GO:0016887">
    <property type="term" value="F:ATP hydrolysis activity"/>
    <property type="evidence" value="ECO:0007669"/>
    <property type="project" value="InterPro"/>
</dbReference>
<dbReference type="InterPro" id="IPR051120">
    <property type="entry name" value="ABC_AA/LPS_Transport"/>
</dbReference>
<dbReference type="GO" id="GO:0005524">
    <property type="term" value="F:ATP binding"/>
    <property type="evidence" value="ECO:0007669"/>
    <property type="project" value="UniProtKB-KW"/>
</dbReference>
<keyword evidence="3 5" id="KW-0067">ATP-binding</keyword>
<dbReference type="PANTHER" id="PTHR45772">
    <property type="entry name" value="CONSERVED COMPONENT OF ABC TRANSPORTER FOR NATURAL AMINO ACIDS-RELATED"/>
    <property type="match status" value="1"/>
</dbReference>
<dbReference type="InterPro" id="IPR027417">
    <property type="entry name" value="P-loop_NTPase"/>
</dbReference>
<evidence type="ECO:0000256" key="2">
    <source>
        <dbReference type="ARBA" id="ARBA00022741"/>
    </source>
</evidence>
<comment type="caution">
    <text evidence="5">The sequence shown here is derived from an EMBL/GenBank/DDBJ whole genome shotgun (WGS) entry which is preliminary data.</text>
</comment>
<dbReference type="AlphaFoldDB" id="T1CS62"/>
<reference evidence="5" key="2">
    <citation type="journal article" date="2014" name="ISME J.">
        <title>Microbial stratification in low pH oxic and suboxic macroscopic growths along an acid mine drainage.</title>
        <authorList>
            <person name="Mendez-Garcia C."/>
            <person name="Mesa V."/>
            <person name="Sprenger R.R."/>
            <person name="Richter M."/>
            <person name="Diez M.S."/>
            <person name="Solano J."/>
            <person name="Bargiela R."/>
            <person name="Golyshina O.V."/>
            <person name="Manteca A."/>
            <person name="Ramos J.L."/>
            <person name="Gallego J.R."/>
            <person name="Llorente I."/>
            <person name="Martins Dos Santos V.A."/>
            <person name="Jensen O.N."/>
            <person name="Pelaez A.I."/>
            <person name="Sanchez J."/>
            <person name="Ferrer M."/>
        </authorList>
    </citation>
    <scope>NUCLEOTIDE SEQUENCE</scope>
</reference>
<protein>
    <submittedName>
        <fullName evidence="5">Leucine/isoleucine/valine transporter ATP-binding subunit</fullName>
    </submittedName>
</protein>
<gene>
    <name evidence="5" type="ORF">B1B_04022</name>
</gene>
<keyword evidence="2" id="KW-0547">Nucleotide-binding</keyword>
<name>T1CS62_9ZZZZ</name>
<accession>T1CS62</accession>